<evidence type="ECO:0000313" key="6">
    <source>
        <dbReference type="Proteomes" id="UP001165584"/>
    </source>
</evidence>
<name>A0ABT2GQD0_9MICO</name>
<evidence type="ECO:0000256" key="1">
    <source>
        <dbReference type="ARBA" id="ARBA00001954"/>
    </source>
</evidence>
<dbReference type="InterPro" id="IPR039994">
    <property type="entry name" value="NO66-like"/>
</dbReference>
<protein>
    <submittedName>
        <fullName evidence="5">Cupin domain-containing protein</fullName>
    </submittedName>
</protein>
<keyword evidence="2" id="KW-0479">Metal-binding</keyword>
<accession>A0ABT2GQD0</accession>
<dbReference type="PROSITE" id="PS51184">
    <property type="entry name" value="JMJC"/>
    <property type="match status" value="1"/>
</dbReference>
<organism evidence="5 6">
    <name type="scientific">Herbiconiux aconitum</name>
    <dbReference type="NCBI Taxonomy" id="2970913"/>
    <lineage>
        <taxon>Bacteria</taxon>
        <taxon>Bacillati</taxon>
        <taxon>Actinomycetota</taxon>
        <taxon>Actinomycetes</taxon>
        <taxon>Micrococcales</taxon>
        <taxon>Microbacteriaceae</taxon>
        <taxon>Herbiconiux</taxon>
    </lineage>
</organism>
<dbReference type="SUPFAM" id="SSF51197">
    <property type="entry name" value="Clavaminate synthase-like"/>
    <property type="match status" value="1"/>
</dbReference>
<evidence type="ECO:0000256" key="3">
    <source>
        <dbReference type="ARBA" id="ARBA00023004"/>
    </source>
</evidence>
<comment type="cofactor">
    <cofactor evidence="1">
        <name>Fe(2+)</name>
        <dbReference type="ChEBI" id="CHEBI:29033"/>
    </cofactor>
</comment>
<evidence type="ECO:0000259" key="4">
    <source>
        <dbReference type="PROSITE" id="PS51184"/>
    </source>
</evidence>
<dbReference type="EMBL" id="JANLCM010000001">
    <property type="protein sequence ID" value="MCS5718435.1"/>
    <property type="molecule type" value="Genomic_DNA"/>
</dbReference>
<dbReference type="PANTHER" id="PTHR13096">
    <property type="entry name" value="MINA53 MYC INDUCED NUCLEAR ANTIGEN"/>
    <property type="match status" value="1"/>
</dbReference>
<keyword evidence="6" id="KW-1185">Reference proteome</keyword>
<dbReference type="Pfam" id="PF08007">
    <property type="entry name" value="JmjC_2"/>
    <property type="match status" value="1"/>
</dbReference>
<dbReference type="InterPro" id="IPR003347">
    <property type="entry name" value="JmjC_dom"/>
</dbReference>
<gene>
    <name evidence="5" type="ORF">N1027_09825</name>
</gene>
<keyword evidence="3" id="KW-0408">Iron</keyword>
<dbReference type="RefSeq" id="WP_259507309.1">
    <property type="nucleotide sequence ID" value="NZ_JANLCM010000001.1"/>
</dbReference>
<proteinExistence type="predicted"/>
<reference evidence="5" key="1">
    <citation type="submission" date="2022-08" db="EMBL/GenBank/DDBJ databases">
        <authorList>
            <person name="Deng Y."/>
            <person name="Han X.-F."/>
            <person name="Zhang Y.-Q."/>
        </authorList>
    </citation>
    <scope>NUCLEOTIDE SEQUENCE</scope>
    <source>
        <strain evidence="5">CPCC 205763</strain>
    </source>
</reference>
<sequence length="442" mass="46910">MTIEIERGSVARPALSRCISLAPEDFARDFWGRQPLLSPAGTLATGFGDLFSERAVDELISQRGVRTPFIRMAQEGSVLATSAFTAPGGFGAEVGDQVSSEKVLAEFAAGATIVLQGLHRLWPSLIDFTRRLVDDLGHPAQVNAYVTPASSRGFDPHYDVHDVFVLQIAGEKHWRIHSPVHPDPLRDQPWGDHRDAVAREAQNPPVIDAVLRPGDALYLPRGWLHSAEALGGTSVHLTVGVSAYTRADVVRALVSTLGEVAELRSSLPLGIDLSDPEALRPLVDETVAELVRALTAIPDAHEVESNAEAPEGFGPTDPAATLSRRLSARFADATRAEPVAPLATVDAIAALGAASTVRWRGSLAARIESSGDRVRIVTPSKTVALPREAEAAVRRLHAGGSGGADAARDGSVVLADLPGLDLDDAIVVTRRLLREGILVPVG</sequence>
<feature type="domain" description="JmjC" evidence="4">
    <location>
        <begin position="111"/>
        <end position="258"/>
    </location>
</feature>
<evidence type="ECO:0000313" key="5">
    <source>
        <dbReference type="EMBL" id="MCS5718435.1"/>
    </source>
</evidence>
<evidence type="ECO:0000256" key="2">
    <source>
        <dbReference type="ARBA" id="ARBA00022723"/>
    </source>
</evidence>
<dbReference type="PANTHER" id="PTHR13096:SF8">
    <property type="entry name" value="RIBOSOMAL OXYGENASE 1"/>
    <property type="match status" value="1"/>
</dbReference>
<dbReference type="Proteomes" id="UP001165584">
    <property type="component" value="Unassembled WGS sequence"/>
</dbReference>
<dbReference type="Gene3D" id="2.60.120.650">
    <property type="entry name" value="Cupin"/>
    <property type="match status" value="1"/>
</dbReference>
<comment type="caution">
    <text evidence="5">The sequence shown here is derived from an EMBL/GenBank/DDBJ whole genome shotgun (WGS) entry which is preliminary data.</text>
</comment>
<dbReference type="SMART" id="SM00558">
    <property type="entry name" value="JmjC"/>
    <property type="match status" value="1"/>
</dbReference>